<dbReference type="Proteomes" id="UP000250462">
    <property type="component" value="Unassembled WGS sequence"/>
</dbReference>
<dbReference type="InterPro" id="IPR000836">
    <property type="entry name" value="PRTase_dom"/>
</dbReference>
<dbReference type="InterPro" id="IPR051910">
    <property type="entry name" value="ComF/GntX_DNA_util-trans"/>
</dbReference>
<dbReference type="CDD" id="cd06223">
    <property type="entry name" value="PRTases_typeI"/>
    <property type="match status" value="1"/>
</dbReference>
<reference evidence="2 3" key="1">
    <citation type="submission" date="2018-06" db="EMBL/GenBank/DDBJ databases">
        <title>Phytoactinopolyspora halophila sp. nov., a novel halophilic actinomycete isolated from a saline soil in China.</title>
        <authorList>
            <person name="Tang S.-K."/>
        </authorList>
    </citation>
    <scope>NUCLEOTIDE SEQUENCE [LARGE SCALE GENOMIC DNA]</scope>
    <source>
        <strain evidence="2 3">YIM 96934</strain>
    </source>
</reference>
<proteinExistence type="inferred from homology"/>
<organism evidence="2 3">
    <name type="scientific">Phytoactinopolyspora halophila</name>
    <dbReference type="NCBI Taxonomy" id="1981511"/>
    <lineage>
        <taxon>Bacteria</taxon>
        <taxon>Bacillati</taxon>
        <taxon>Actinomycetota</taxon>
        <taxon>Actinomycetes</taxon>
        <taxon>Jiangellales</taxon>
        <taxon>Jiangellaceae</taxon>
        <taxon>Phytoactinopolyspora</taxon>
    </lineage>
</organism>
<accession>A0A329R2D3</accession>
<protein>
    <submittedName>
        <fullName evidence="2">ComF family protein</fullName>
    </submittedName>
</protein>
<gene>
    <name evidence="2" type="ORF">DPM12_01095</name>
</gene>
<sequence length="242" mass="24870">MRDRLVALAAAGSDLLFGTECAGCGSEGVTICADCRDELIGPATLRELAGDGDVPVTAAAAYSGVAGSVIIEHKERGRLALSRPLGEALSVAITASLEAHGCDHGPGHRPGGAPGPAGHEVVLVPVPSRRRTVRARGHDPVLRVARRAASILRRAGVDAAVIPALRHVSRVADQAGLGRVAREHNVHGSMTMRRSAHRLLLGRCIVLVDDVVTTGATLRECARVMCAHGAPACSASVIAVAA</sequence>
<dbReference type="InterPro" id="IPR029057">
    <property type="entry name" value="PRTase-like"/>
</dbReference>
<evidence type="ECO:0000313" key="2">
    <source>
        <dbReference type="EMBL" id="RAW18701.1"/>
    </source>
</evidence>
<dbReference type="Gene3D" id="3.40.50.2020">
    <property type="match status" value="1"/>
</dbReference>
<comment type="similarity">
    <text evidence="1">Belongs to the ComF/GntX family.</text>
</comment>
<evidence type="ECO:0000256" key="1">
    <source>
        <dbReference type="ARBA" id="ARBA00008007"/>
    </source>
</evidence>
<dbReference type="AlphaFoldDB" id="A0A329R2D3"/>
<comment type="caution">
    <text evidence="2">The sequence shown here is derived from an EMBL/GenBank/DDBJ whole genome shotgun (WGS) entry which is preliminary data.</text>
</comment>
<dbReference type="PANTHER" id="PTHR47505:SF1">
    <property type="entry name" value="DNA UTILIZATION PROTEIN YHGH"/>
    <property type="match status" value="1"/>
</dbReference>
<evidence type="ECO:0000313" key="3">
    <source>
        <dbReference type="Proteomes" id="UP000250462"/>
    </source>
</evidence>
<dbReference type="EMBL" id="QMIG01000001">
    <property type="protein sequence ID" value="RAW18701.1"/>
    <property type="molecule type" value="Genomic_DNA"/>
</dbReference>
<dbReference type="PANTHER" id="PTHR47505">
    <property type="entry name" value="DNA UTILIZATION PROTEIN YHGH"/>
    <property type="match status" value="1"/>
</dbReference>
<keyword evidence="3" id="KW-1185">Reference proteome</keyword>
<name>A0A329R2D3_9ACTN</name>
<dbReference type="SUPFAM" id="SSF53271">
    <property type="entry name" value="PRTase-like"/>
    <property type="match status" value="1"/>
</dbReference>